<dbReference type="SUPFAM" id="SSF55874">
    <property type="entry name" value="ATPase domain of HSP90 chaperone/DNA topoisomerase II/histidine kinase"/>
    <property type="match status" value="1"/>
</dbReference>
<evidence type="ECO:0000313" key="10">
    <source>
        <dbReference type="Proteomes" id="UP000660745"/>
    </source>
</evidence>
<dbReference type="PANTHER" id="PTHR45436:SF5">
    <property type="entry name" value="SENSOR HISTIDINE KINASE TRCS"/>
    <property type="match status" value="1"/>
</dbReference>
<feature type="region of interest" description="Disordered" evidence="6">
    <location>
        <begin position="685"/>
        <end position="734"/>
    </location>
</feature>
<organism evidence="9 10">
    <name type="scientific">Nonomuraea glycinis</name>
    <dbReference type="NCBI Taxonomy" id="2047744"/>
    <lineage>
        <taxon>Bacteria</taxon>
        <taxon>Bacillati</taxon>
        <taxon>Actinomycetota</taxon>
        <taxon>Actinomycetes</taxon>
        <taxon>Streptosporangiales</taxon>
        <taxon>Streptosporangiaceae</taxon>
        <taxon>Nonomuraea</taxon>
    </lineage>
</organism>
<feature type="compositionally biased region" description="Basic and acidic residues" evidence="6">
    <location>
        <begin position="714"/>
        <end position="734"/>
    </location>
</feature>
<dbReference type="Gene3D" id="3.30.565.10">
    <property type="entry name" value="Histidine kinase-like ATPase, C-terminal domain"/>
    <property type="match status" value="1"/>
</dbReference>
<dbReference type="Proteomes" id="UP000660745">
    <property type="component" value="Unassembled WGS sequence"/>
</dbReference>
<proteinExistence type="predicted"/>
<keyword evidence="7" id="KW-0812">Transmembrane</keyword>
<evidence type="ECO:0000256" key="3">
    <source>
        <dbReference type="ARBA" id="ARBA00022553"/>
    </source>
</evidence>
<keyword evidence="5" id="KW-0418">Kinase</keyword>
<keyword evidence="7" id="KW-0472">Membrane</keyword>
<evidence type="ECO:0000256" key="1">
    <source>
        <dbReference type="ARBA" id="ARBA00000085"/>
    </source>
</evidence>
<evidence type="ECO:0000256" key="4">
    <source>
        <dbReference type="ARBA" id="ARBA00022679"/>
    </source>
</evidence>
<dbReference type="Pfam" id="PF08376">
    <property type="entry name" value="NIT"/>
    <property type="match status" value="1"/>
</dbReference>
<gene>
    <name evidence="9" type="ORF">GCM10012278_56330</name>
</gene>
<dbReference type="InterPro" id="IPR050428">
    <property type="entry name" value="TCS_sensor_his_kinase"/>
</dbReference>
<dbReference type="Pfam" id="PF02518">
    <property type="entry name" value="HATPase_c"/>
    <property type="match status" value="1"/>
</dbReference>
<dbReference type="EMBL" id="BMNK01000011">
    <property type="protein sequence ID" value="GGP11664.1"/>
    <property type="molecule type" value="Genomic_DNA"/>
</dbReference>
<feature type="domain" description="Histidine kinase/HSP90-like ATPase" evidence="8">
    <location>
        <begin position="513"/>
        <end position="623"/>
    </location>
</feature>
<reference evidence="9" key="1">
    <citation type="journal article" date="2014" name="Int. J. Syst. Evol. Microbiol.">
        <title>Complete genome sequence of Corynebacterium casei LMG S-19264T (=DSM 44701T), isolated from a smear-ripened cheese.</title>
        <authorList>
            <consortium name="US DOE Joint Genome Institute (JGI-PGF)"/>
            <person name="Walter F."/>
            <person name="Albersmeier A."/>
            <person name="Kalinowski J."/>
            <person name="Ruckert C."/>
        </authorList>
    </citation>
    <scope>NUCLEOTIDE SEQUENCE</scope>
    <source>
        <strain evidence="9">CGMCC 4.7430</strain>
    </source>
</reference>
<dbReference type="PANTHER" id="PTHR45436">
    <property type="entry name" value="SENSOR HISTIDINE KINASE YKOH"/>
    <property type="match status" value="1"/>
</dbReference>
<accession>A0A918A8I9</accession>
<comment type="catalytic activity">
    <reaction evidence="1">
        <text>ATP + protein L-histidine = ADP + protein N-phospho-L-histidine.</text>
        <dbReference type="EC" id="2.7.13.3"/>
    </reaction>
</comment>
<dbReference type="SMART" id="SM00387">
    <property type="entry name" value="HATPase_c"/>
    <property type="match status" value="1"/>
</dbReference>
<dbReference type="InterPro" id="IPR013587">
    <property type="entry name" value="Nitrate/nitrite_sensing"/>
</dbReference>
<sequence>MDLAMSSTPPIRSKILKILLVPLISLVALWAFLSYSMVAETSGFAQSRSEWDAVGAPARALIVEVQRERQLSAELAGDTAGDARLAAQRQRTDQAVTRIRDVAGQVSVSGTPPEAVQGLLNELDGLSAVRAGADMEEKIPLATTEKYDAVISVAQRQFGGSERVTEVSSYRVLRGLTAYSSVAEYAAREHAVLTPALARGEMTQAEHAAFVAAMTSRRVQLADADRDIGPDLREWHAQLAASVAYQRFERAEDAVFAWDLTGKPPVSAADWQRDASEAFTGLTGNAAKDLQRATLKGESLVVTGLLRIVLVVGLGLLAVVLSIVLSYRFGRSLVDELKRLQSSAVELAEVRLPRLVERLRRGEDVDPAETPELGSARTAEVAAVARAFSDVQRTAVQAAVGQATLRRGVGQVFLNLARRNQALLHRQLSLLDSMERKTEDPDTLENLFKLDHFTTRMRRHAENLIILSDAAPGRRWRDPVPIYDVARSAALEVEDYTRVTIQPMQAAPLLVGNAVTDVIHLIAELVENATAFSPPNTTVQVRGLSAANGFAVEVEDCGLGVEPAVLAELNAQLATPPEFDLAGTDRMGIFVVSRLAARHGIRVTLRPSPYDGTTAILMLPASLLTPAAPTGFSLFDATRSYTSAKSVRKPIHPIQSPPAAPEIDDDLDGLPVRVRQTNIAPQLSGTRLKPDRETSARSPRELLDLMTSMQEGWRQGRREVERERDVRNERDSHG</sequence>
<dbReference type="InterPro" id="IPR036890">
    <property type="entry name" value="HATPase_C_sf"/>
</dbReference>
<keyword evidence="4" id="KW-0808">Transferase</keyword>
<reference evidence="9" key="2">
    <citation type="submission" date="2020-09" db="EMBL/GenBank/DDBJ databases">
        <authorList>
            <person name="Sun Q."/>
            <person name="Zhou Y."/>
        </authorList>
    </citation>
    <scope>NUCLEOTIDE SEQUENCE</scope>
    <source>
        <strain evidence="9">CGMCC 4.7430</strain>
    </source>
</reference>
<dbReference type="InterPro" id="IPR003594">
    <property type="entry name" value="HATPase_dom"/>
</dbReference>
<evidence type="ECO:0000256" key="6">
    <source>
        <dbReference type="SAM" id="MobiDB-lite"/>
    </source>
</evidence>
<dbReference type="EC" id="2.7.13.3" evidence="2"/>
<evidence type="ECO:0000256" key="5">
    <source>
        <dbReference type="ARBA" id="ARBA00022777"/>
    </source>
</evidence>
<feature type="compositionally biased region" description="Basic and acidic residues" evidence="6">
    <location>
        <begin position="688"/>
        <end position="703"/>
    </location>
</feature>
<feature type="transmembrane region" description="Helical" evidence="7">
    <location>
        <begin position="305"/>
        <end position="329"/>
    </location>
</feature>
<comment type="caution">
    <text evidence="9">The sequence shown here is derived from an EMBL/GenBank/DDBJ whole genome shotgun (WGS) entry which is preliminary data.</text>
</comment>
<keyword evidence="10" id="KW-1185">Reference proteome</keyword>
<evidence type="ECO:0000259" key="8">
    <source>
        <dbReference type="SMART" id="SM00387"/>
    </source>
</evidence>
<dbReference type="GO" id="GO:0005886">
    <property type="term" value="C:plasma membrane"/>
    <property type="evidence" value="ECO:0007669"/>
    <property type="project" value="TreeGrafter"/>
</dbReference>
<protein>
    <recommendedName>
        <fullName evidence="2">histidine kinase</fullName>
        <ecNumber evidence="2">2.7.13.3</ecNumber>
    </recommendedName>
</protein>
<evidence type="ECO:0000256" key="7">
    <source>
        <dbReference type="SAM" id="Phobius"/>
    </source>
</evidence>
<keyword evidence="3" id="KW-0597">Phosphoprotein</keyword>
<name>A0A918A8I9_9ACTN</name>
<dbReference type="AlphaFoldDB" id="A0A918A8I9"/>
<evidence type="ECO:0000256" key="2">
    <source>
        <dbReference type="ARBA" id="ARBA00012438"/>
    </source>
</evidence>
<evidence type="ECO:0000313" key="9">
    <source>
        <dbReference type="EMBL" id="GGP11664.1"/>
    </source>
</evidence>
<keyword evidence="7" id="KW-1133">Transmembrane helix</keyword>
<dbReference type="GO" id="GO:0000160">
    <property type="term" value="P:phosphorelay signal transduction system"/>
    <property type="evidence" value="ECO:0007669"/>
    <property type="project" value="TreeGrafter"/>
</dbReference>
<dbReference type="GO" id="GO:0004673">
    <property type="term" value="F:protein histidine kinase activity"/>
    <property type="evidence" value="ECO:0007669"/>
    <property type="project" value="UniProtKB-EC"/>
</dbReference>